<dbReference type="PANTHER" id="PTHR45635">
    <property type="entry name" value="ADP,ATP CARRIER PROTEIN 1-RELATED-RELATED"/>
    <property type="match status" value="1"/>
</dbReference>
<dbReference type="InterPro" id="IPR023395">
    <property type="entry name" value="MCP_dom_sf"/>
</dbReference>
<name>A0A9W6TF60_9STRA</name>
<evidence type="ECO:0000256" key="10">
    <source>
        <dbReference type="ARBA" id="ARBA00023128"/>
    </source>
</evidence>
<dbReference type="GO" id="GO:1990544">
    <property type="term" value="P:mitochondrial ATP transmembrane transport"/>
    <property type="evidence" value="ECO:0007669"/>
    <property type="project" value="InterPro"/>
</dbReference>
<dbReference type="PROSITE" id="PS50920">
    <property type="entry name" value="SOLCAR"/>
    <property type="match status" value="3"/>
</dbReference>
<keyword evidence="14" id="KW-0040">ANK repeat</keyword>
<evidence type="ECO:0000256" key="12">
    <source>
        <dbReference type="ARBA" id="ARBA00024143"/>
    </source>
</evidence>
<evidence type="ECO:0000256" key="1">
    <source>
        <dbReference type="ARBA" id="ARBA00004448"/>
    </source>
</evidence>
<keyword evidence="9" id="KW-1133">Transmembrane helix</keyword>
<keyword evidence="8" id="KW-0999">Mitochondrion inner membrane</keyword>
<dbReference type="Gene3D" id="1.50.40.10">
    <property type="entry name" value="Mitochondrial carrier domain"/>
    <property type="match status" value="1"/>
</dbReference>
<dbReference type="GO" id="GO:0005743">
    <property type="term" value="C:mitochondrial inner membrane"/>
    <property type="evidence" value="ECO:0007669"/>
    <property type="project" value="UniProtKB-SubCell"/>
</dbReference>
<feature type="region of interest" description="Disordered" evidence="16">
    <location>
        <begin position="1584"/>
        <end position="1608"/>
    </location>
</feature>
<comment type="caution">
    <text evidence="20">The sequence shown here is derived from an EMBL/GenBank/DDBJ whole genome shotgun (WGS) entry which is preliminary data.</text>
</comment>
<dbReference type="SMART" id="SM00248">
    <property type="entry name" value="ANK"/>
    <property type="match status" value="6"/>
</dbReference>
<dbReference type="InterPro" id="IPR018108">
    <property type="entry name" value="MCP_transmembrane"/>
</dbReference>
<evidence type="ECO:0000256" key="11">
    <source>
        <dbReference type="ARBA" id="ARBA00023136"/>
    </source>
</evidence>
<accession>A0A9W6TF60</accession>
<dbReference type="SMART" id="SM00498">
    <property type="entry name" value="FH2"/>
    <property type="match status" value="1"/>
</dbReference>
<feature type="domain" description="WW" evidence="18">
    <location>
        <begin position="1456"/>
        <end position="1489"/>
    </location>
</feature>
<dbReference type="PROSITE" id="PS01159">
    <property type="entry name" value="WW_DOMAIN_1"/>
    <property type="match status" value="1"/>
</dbReference>
<evidence type="ECO:0000256" key="8">
    <source>
        <dbReference type="ARBA" id="ARBA00022792"/>
    </source>
</evidence>
<keyword evidence="5" id="KW-0050">Antiport</keyword>
<dbReference type="Pfam" id="PF00153">
    <property type="entry name" value="Mito_carr"/>
    <property type="match status" value="3"/>
</dbReference>
<dbReference type="Pfam" id="PF02181">
    <property type="entry name" value="FH2"/>
    <property type="match status" value="1"/>
</dbReference>
<dbReference type="SMART" id="SM00239">
    <property type="entry name" value="C2"/>
    <property type="match status" value="1"/>
</dbReference>
<evidence type="ECO:0000256" key="2">
    <source>
        <dbReference type="ARBA" id="ARBA00006375"/>
    </source>
</evidence>
<comment type="subcellular location">
    <subcellularLocation>
        <location evidence="1">Mitochondrion inner membrane</location>
        <topology evidence="1">Multi-pass membrane protein</topology>
    </subcellularLocation>
</comment>
<feature type="repeat" description="Solcar" evidence="15">
    <location>
        <begin position="20"/>
        <end position="112"/>
    </location>
</feature>
<feature type="region of interest" description="Disordered" evidence="16">
    <location>
        <begin position="324"/>
        <end position="409"/>
    </location>
</feature>
<proteinExistence type="inferred from homology"/>
<dbReference type="PROSITE" id="PS50088">
    <property type="entry name" value="ANK_REPEAT"/>
    <property type="match status" value="3"/>
</dbReference>
<gene>
    <name evidence="20" type="ORF">Plil01_000265900</name>
</gene>
<feature type="domain" description="PH" evidence="17">
    <location>
        <begin position="791"/>
        <end position="917"/>
    </location>
</feature>
<keyword evidence="21" id="KW-1185">Reference proteome</keyword>
<organism evidence="20 21">
    <name type="scientific">Phytophthora lilii</name>
    <dbReference type="NCBI Taxonomy" id="2077276"/>
    <lineage>
        <taxon>Eukaryota</taxon>
        <taxon>Sar</taxon>
        <taxon>Stramenopiles</taxon>
        <taxon>Oomycota</taxon>
        <taxon>Peronosporomycetes</taxon>
        <taxon>Peronosporales</taxon>
        <taxon>Peronosporaceae</taxon>
        <taxon>Phytophthora</taxon>
    </lineage>
</organism>
<dbReference type="Pfam" id="PF00168">
    <property type="entry name" value="C2"/>
    <property type="match status" value="1"/>
</dbReference>
<dbReference type="SUPFAM" id="SSF51045">
    <property type="entry name" value="WW domain"/>
    <property type="match status" value="1"/>
</dbReference>
<feature type="compositionally biased region" description="Basic and acidic residues" evidence="16">
    <location>
        <begin position="328"/>
        <end position="338"/>
    </location>
</feature>
<feature type="region of interest" description="Disordered" evidence="16">
    <location>
        <begin position="1282"/>
        <end position="1320"/>
    </location>
</feature>
<feature type="compositionally biased region" description="Polar residues" evidence="16">
    <location>
        <begin position="1493"/>
        <end position="1504"/>
    </location>
</feature>
<evidence type="ECO:0000256" key="13">
    <source>
        <dbReference type="ARBA" id="ARBA00045250"/>
    </source>
</evidence>
<dbReference type="Pfam" id="PF13637">
    <property type="entry name" value="Ank_4"/>
    <property type="match status" value="1"/>
</dbReference>
<dbReference type="SUPFAM" id="SSF103506">
    <property type="entry name" value="Mitochondrial carrier"/>
    <property type="match status" value="1"/>
</dbReference>
<dbReference type="PROSITE" id="PS51444">
    <property type="entry name" value="FH2"/>
    <property type="match status" value="1"/>
</dbReference>
<dbReference type="InterPro" id="IPR002067">
    <property type="entry name" value="MCP"/>
</dbReference>
<feature type="compositionally biased region" description="Low complexity" evidence="16">
    <location>
        <begin position="1286"/>
        <end position="1296"/>
    </location>
</feature>
<dbReference type="PROSITE" id="PS50003">
    <property type="entry name" value="PH_DOMAIN"/>
    <property type="match status" value="1"/>
</dbReference>
<dbReference type="Gene3D" id="2.30.29.30">
    <property type="entry name" value="Pleckstrin-homology domain (PH domain)/Phosphotyrosine-binding domain (PTB)"/>
    <property type="match status" value="1"/>
</dbReference>
<dbReference type="OrthoDB" id="1668162at2759"/>
<feature type="compositionally biased region" description="Basic and acidic residues" evidence="16">
    <location>
        <begin position="357"/>
        <end position="388"/>
    </location>
</feature>
<comment type="catalytic activity">
    <reaction evidence="12">
        <text>ADP(in) + ATP(out) = ADP(out) + ATP(in)</text>
        <dbReference type="Rhea" id="RHEA:34999"/>
        <dbReference type="ChEBI" id="CHEBI:30616"/>
        <dbReference type="ChEBI" id="CHEBI:456216"/>
    </reaction>
    <physiologicalReaction direction="left-to-right" evidence="12">
        <dbReference type="Rhea" id="RHEA:35000"/>
    </physiologicalReaction>
</comment>
<dbReference type="InterPro" id="IPR001202">
    <property type="entry name" value="WW_dom"/>
</dbReference>
<dbReference type="SUPFAM" id="SSF101447">
    <property type="entry name" value="Formin homology 2 domain (FH2 domain)"/>
    <property type="match status" value="1"/>
</dbReference>
<evidence type="ECO:0000256" key="14">
    <source>
        <dbReference type="PROSITE-ProRule" id="PRU00023"/>
    </source>
</evidence>
<dbReference type="InterPro" id="IPR002110">
    <property type="entry name" value="Ankyrin_rpt"/>
</dbReference>
<evidence type="ECO:0000256" key="15">
    <source>
        <dbReference type="PROSITE-ProRule" id="PRU00282"/>
    </source>
</evidence>
<dbReference type="FunFam" id="1.50.40.10:FF:000002">
    <property type="entry name" value="Putative ADP/ATP translocase 2-like"/>
    <property type="match status" value="1"/>
</dbReference>
<comment type="function">
    <text evidence="13">ADP:ATP antiporter that mediates import of ADP into the mitochondrial matrix for ATP synthesis, and export of ATP out to fuel the cell. Cycles between the cytoplasmic-open state (c-state) and the matrix-open state (m-state): operates by the alternating access mechanism with a single substrate-binding site intermittently exposed to either the cytosolic (c-state) or matrix (m-state) side of the inner mitochondrial membrane.</text>
</comment>
<dbReference type="Gene3D" id="2.60.40.150">
    <property type="entry name" value="C2 domain"/>
    <property type="match status" value="1"/>
</dbReference>
<dbReference type="GO" id="GO:0140021">
    <property type="term" value="P:mitochondrial ADP transmembrane transport"/>
    <property type="evidence" value="ECO:0007669"/>
    <property type="project" value="InterPro"/>
</dbReference>
<dbReference type="Gene3D" id="2.20.70.10">
    <property type="match status" value="1"/>
</dbReference>
<dbReference type="InterPro" id="IPR036020">
    <property type="entry name" value="WW_dom_sf"/>
</dbReference>
<evidence type="ECO:0000259" key="19">
    <source>
        <dbReference type="PROSITE" id="PS51444"/>
    </source>
</evidence>
<dbReference type="Gene3D" id="1.20.58.2220">
    <property type="entry name" value="Formin, FH2 domain"/>
    <property type="match status" value="2"/>
</dbReference>
<dbReference type="Proteomes" id="UP001165083">
    <property type="component" value="Unassembled WGS sequence"/>
</dbReference>
<dbReference type="InterPro" id="IPR015425">
    <property type="entry name" value="FH2_Formin"/>
</dbReference>
<feature type="domain" description="FH2" evidence="19">
    <location>
        <begin position="1573"/>
        <end position="1914"/>
    </location>
</feature>
<dbReference type="CDD" id="cd00030">
    <property type="entry name" value="C2"/>
    <property type="match status" value="1"/>
</dbReference>
<dbReference type="Pfam" id="PF12796">
    <property type="entry name" value="Ank_2"/>
    <property type="match status" value="2"/>
</dbReference>
<dbReference type="SUPFAM" id="SSF48403">
    <property type="entry name" value="Ankyrin repeat"/>
    <property type="match status" value="1"/>
</dbReference>
<evidence type="ECO:0000256" key="6">
    <source>
        <dbReference type="ARBA" id="ARBA00022692"/>
    </source>
</evidence>
<dbReference type="InterPro" id="IPR001849">
    <property type="entry name" value="PH_domain"/>
</dbReference>
<dbReference type="PROSITE" id="PS50297">
    <property type="entry name" value="ANK_REP_REGION"/>
    <property type="match status" value="3"/>
</dbReference>
<evidence type="ECO:0000256" key="5">
    <source>
        <dbReference type="ARBA" id="ARBA00022449"/>
    </source>
</evidence>
<dbReference type="InterPro" id="IPR042201">
    <property type="entry name" value="FH2_Formin_sf"/>
</dbReference>
<evidence type="ECO:0000256" key="7">
    <source>
        <dbReference type="ARBA" id="ARBA00022737"/>
    </source>
</evidence>
<dbReference type="EMBL" id="BSXW01000096">
    <property type="protein sequence ID" value="GMF11998.1"/>
    <property type="molecule type" value="Genomic_DNA"/>
</dbReference>
<feature type="region of interest" description="Disordered" evidence="16">
    <location>
        <begin position="1482"/>
        <end position="1504"/>
    </location>
</feature>
<keyword evidence="7" id="KW-0677">Repeat</keyword>
<dbReference type="PANTHER" id="PTHR45635:SF14">
    <property type="entry name" value="ADP_ATP TRANSLOCASE"/>
    <property type="match status" value="1"/>
</dbReference>
<dbReference type="InterPro" id="IPR000008">
    <property type="entry name" value="C2_dom"/>
</dbReference>
<comment type="subunit">
    <text evidence="3">Monomer.</text>
</comment>
<reference evidence="20" key="1">
    <citation type="submission" date="2023-04" db="EMBL/GenBank/DDBJ databases">
        <title>Phytophthora lilii NBRC 32176.</title>
        <authorList>
            <person name="Ichikawa N."/>
            <person name="Sato H."/>
            <person name="Tonouchi N."/>
        </authorList>
    </citation>
    <scope>NUCLEOTIDE SEQUENCE</scope>
    <source>
        <strain evidence="20">NBRC 32176</strain>
    </source>
</reference>
<dbReference type="Pfam" id="PF00397">
    <property type="entry name" value="WW"/>
    <property type="match status" value="1"/>
</dbReference>
<dbReference type="SUPFAM" id="SSF49562">
    <property type="entry name" value="C2 domain (Calcium/lipid-binding domain, CaLB)"/>
    <property type="match status" value="1"/>
</dbReference>
<evidence type="ECO:0000259" key="18">
    <source>
        <dbReference type="PROSITE" id="PS50020"/>
    </source>
</evidence>
<dbReference type="PRINTS" id="PR00927">
    <property type="entry name" value="ADPTRNSLCASE"/>
</dbReference>
<feature type="repeat" description="ANK" evidence="14">
    <location>
        <begin position="1142"/>
        <end position="1174"/>
    </location>
</feature>
<dbReference type="InterPro" id="IPR011993">
    <property type="entry name" value="PH-like_dom_sf"/>
</dbReference>
<dbReference type="InterPro" id="IPR035892">
    <property type="entry name" value="C2_domain_sf"/>
</dbReference>
<keyword evidence="4" id="KW-0813">Transport</keyword>
<dbReference type="PRINTS" id="PR00926">
    <property type="entry name" value="MITOCARRIER"/>
</dbReference>
<sequence>MSALSAYKPVATSEKKSGAMSFVMDLAAGGVAGGISKTVVAPIERVKLLLQVQAASSQIKPEDQYKGIVDCFVRVSKEQGVSSFWRGNLANVIRYFPTQALNFAFKDKFKKLFMDGVTKDQFWRFFLGNLASGGAAGATSLLFVYPLDFARTRLGADVGKGKSRMYTGLVNCVSTIYKSDGLGGLYQGFGVSVGGIIVYRAAFFGGYDTLRDIALRDPKNAPVWQKWLVAQTVTTMAGMISYPFDTVRRRMMMQAGRKDILYTSTLDCAMKIAKNEGSGAFFKGAGSNILRGTGGAIVLVLYDEFKKMMNEDSFTALETATMMEEVGDESRRGEREASDSSAAGRSDEVAEESDVPSPRKDKQDNAEEGWGDKSSAHNDQKTDGRMKEALTTSSAPEAKQAQKPVVIAEPGVEKQFVALSEENDDDDDGAGSYQIVKKSIYKPHRKGFLSRLTGGPPVASTKQKYALSDITGIITGEEAEAASLSPKSCDENESKSMDFADKKLEEEEGDIEVSIDRSAKTPRGARLHRDQRRLNAEDAALGGPSEVVIHSGDSEPGFATLNPIISSGLLRSAPSHGAFVAPAMTKSPGIPVAKASPILLEIPVAEQVDRLLLIINALGATGLPKAEKFGTQSCLLEMRLFDSADTLNGSANTSWSSYLMRTELHKKGGSEAQWNQQFTTTLRSKETQFLHVEVKTSSKILVGEANVPLDKVGDLFYDQHYPLFRHDETSDNCSNPVLSAGQVHLQLKIVDTISTPLVPAVVPPLQLPMSSGLNSLYSSVKNPLSAKSILAVLLNGGLFFKIPYHTYNMVGRANAPSRQWVAVRRATDPPHLQITWGDPTLSGSAERKNARSLDLALVTEIREGHGTDAFKAQTESNVIKEKDKCFSLVTRARTLDLVAASKEEARMWVSSLRELLFASELSVDESMLSARTIEGFKQSALSPREQDGSSAINPTPAVAPTKRMIAVWRNRIFNLARHDRLDDILECLEDGCPIDLLESASGDTLLMLACRLGNAELVELCLSRRAKNDPHPEFGETALQVAVNSSHAHCVGLLLSTAAKSDMDSEIVNHIDPNNDAPLHVAARHGDLACLQLLLHHGADICVVEEFGRTPLHCAVANGNLDCVAYLLDVGGDSVLNSGDHDGDTALHYAALSGNEAIVKLLLESAANVFAVNVHKETAYDIAVREKQQKCAELIAKYFLTNEKEICASVTRNEPASTLLKRPQQDRDAIVHRNNSKVVEEICEEQIPSASFIQPELWKTEQTSKASEYDDDYDDYEAYPTKHRSSSYVGSGSATSRLPLSPSEQVRDALTKRHRAHSLSPREYTQPLQNTSYYSARELPSYAAYPLYNERLVVTERLDREHIRPLERYPVRENRPQRQPWNYYHPESNCYPLPYEMPAQRQMTPEYHHSLQTYWQNSRHINSPAINSRAAILPATAWGQYNQGNSNSYFQLTRYSSVESQWETLYTEDGYPYYVNRSTGASQWEKPTEENASENYAAQEVQSDTRADALAPDAIIRLRLAEVRKQKSQTALVSPVSSPATSCSTPTLGCQSLAAPCSSEALSSAVPELNHKAALEPHPAPLAEEAQVVSASTEPAPGTSRVAPSEPSKYEARTGFKLSVDIASPPAQDASSPRGRSKNIQLIELKRANNLALALASFKINDHYEQIVNDIVTMDEGVVNPALLGCLQRFFPTEKEKQALQSFKGSVSTLGKAERFFCLLFQVPGMQERIDMFLYKLEFTRTHSSLLSRILFVKRACRDLVENYSFTQFLEQFFKKQKLTSFSAFEGNKSVFISGYLPELDEKLRSFRGDLEKAMGIEVVELQLQLNRLLSGIRPIQSFVNRSPSSSSGQSEARDSKARDILQRFLVDTRAPIMEIESEYEAMELWGDRLLAVFGESKATCQISAILQTVVELL</sequence>
<dbReference type="Gene3D" id="1.25.40.20">
    <property type="entry name" value="Ankyrin repeat-containing domain"/>
    <property type="match status" value="1"/>
</dbReference>
<dbReference type="GO" id="GO:0005471">
    <property type="term" value="F:ATP:ADP antiporter activity"/>
    <property type="evidence" value="ECO:0007669"/>
    <property type="project" value="InterPro"/>
</dbReference>
<evidence type="ECO:0000256" key="3">
    <source>
        <dbReference type="ARBA" id="ARBA00011245"/>
    </source>
</evidence>
<evidence type="ECO:0000256" key="9">
    <source>
        <dbReference type="ARBA" id="ARBA00022989"/>
    </source>
</evidence>
<keyword evidence="10" id="KW-0496">Mitochondrion</keyword>
<keyword evidence="11 15" id="KW-0472">Membrane</keyword>
<dbReference type="SMART" id="SM00456">
    <property type="entry name" value="WW"/>
    <property type="match status" value="1"/>
</dbReference>
<comment type="similarity">
    <text evidence="2">Belongs to the mitochondrial carrier (TC 2.A.29) family.</text>
</comment>
<dbReference type="InterPro" id="IPR002113">
    <property type="entry name" value="ADT_euk_type"/>
</dbReference>
<dbReference type="SUPFAM" id="SSF50729">
    <property type="entry name" value="PH domain-like"/>
    <property type="match status" value="1"/>
</dbReference>
<feature type="repeat" description="Solcar" evidence="15">
    <location>
        <begin position="225"/>
        <end position="308"/>
    </location>
</feature>
<keyword evidence="6 15" id="KW-0812">Transmembrane</keyword>
<dbReference type="CDD" id="cd00201">
    <property type="entry name" value="WW"/>
    <property type="match status" value="1"/>
</dbReference>
<evidence type="ECO:0000313" key="20">
    <source>
        <dbReference type="EMBL" id="GMF11998.1"/>
    </source>
</evidence>
<feature type="repeat" description="ANK" evidence="14">
    <location>
        <begin position="1107"/>
        <end position="1139"/>
    </location>
</feature>
<evidence type="ECO:0000259" key="17">
    <source>
        <dbReference type="PROSITE" id="PS50003"/>
    </source>
</evidence>
<evidence type="ECO:0000256" key="16">
    <source>
        <dbReference type="SAM" id="MobiDB-lite"/>
    </source>
</evidence>
<feature type="repeat" description="ANK" evidence="14">
    <location>
        <begin position="1074"/>
        <end position="1106"/>
    </location>
</feature>
<feature type="repeat" description="Solcar" evidence="15">
    <location>
        <begin position="124"/>
        <end position="213"/>
    </location>
</feature>
<dbReference type="PROSITE" id="PS50020">
    <property type="entry name" value="WW_DOMAIN_2"/>
    <property type="match status" value="1"/>
</dbReference>
<evidence type="ECO:0000256" key="4">
    <source>
        <dbReference type="ARBA" id="ARBA00022448"/>
    </source>
</evidence>
<evidence type="ECO:0000313" key="21">
    <source>
        <dbReference type="Proteomes" id="UP001165083"/>
    </source>
</evidence>
<protein>
    <submittedName>
        <fullName evidence="20">Unnamed protein product</fullName>
    </submittedName>
</protein>
<dbReference type="InterPro" id="IPR036770">
    <property type="entry name" value="Ankyrin_rpt-contain_sf"/>
</dbReference>